<keyword evidence="2" id="KW-1185">Reference proteome</keyword>
<dbReference type="OrthoDB" id="407509at2759"/>
<accession>A0A8S4S5S0</accession>
<dbReference type="EMBL" id="CAKXAJ010025849">
    <property type="protein sequence ID" value="CAH2244743.1"/>
    <property type="molecule type" value="Genomic_DNA"/>
</dbReference>
<name>A0A8S4S5S0_9NEOP</name>
<dbReference type="AlphaFoldDB" id="A0A8S4S5S0"/>
<organism evidence="1 2">
    <name type="scientific">Pararge aegeria aegeria</name>
    <dbReference type="NCBI Taxonomy" id="348720"/>
    <lineage>
        <taxon>Eukaryota</taxon>
        <taxon>Metazoa</taxon>
        <taxon>Ecdysozoa</taxon>
        <taxon>Arthropoda</taxon>
        <taxon>Hexapoda</taxon>
        <taxon>Insecta</taxon>
        <taxon>Pterygota</taxon>
        <taxon>Neoptera</taxon>
        <taxon>Endopterygota</taxon>
        <taxon>Lepidoptera</taxon>
        <taxon>Glossata</taxon>
        <taxon>Ditrysia</taxon>
        <taxon>Papilionoidea</taxon>
        <taxon>Nymphalidae</taxon>
        <taxon>Satyrinae</taxon>
        <taxon>Satyrini</taxon>
        <taxon>Parargina</taxon>
        <taxon>Pararge</taxon>
    </lineage>
</organism>
<gene>
    <name evidence="1" type="primary">jg24425</name>
    <name evidence="1" type="ORF">PAEG_LOCUS20656</name>
</gene>
<reference evidence="1" key="1">
    <citation type="submission" date="2022-03" db="EMBL/GenBank/DDBJ databases">
        <authorList>
            <person name="Lindestad O."/>
        </authorList>
    </citation>
    <scope>NUCLEOTIDE SEQUENCE</scope>
</reference>
<sequence>MTYGFATWAMGFKGRLRVTGRAKERAILGVSPRDQIRNEETRRRTGVTNIALRVLQLLWQWAAHITRRTDGRWGSKVLEWQPRTGKRNVGRPPSRLTDDIKRVAGSRWKLAAQNRGVWNSLQKTYVQQSVDDDEIV</sequence>
<protein>
    <submittedName>
        <fullName evidence="1">Jg24425 protein</fullName>
    </submittedName>
</protein>
<dbReference type="Proteomes" id="UP000838756">
    <property type="component" value="Unassembled WGS sequence"/>
</dbReference>
<evidence type="ECO:0000313" key="2">
    <source>
        <dbReference type="Proteomes" id="UP000838756"/>
    </source>
</evidence>
<evidence type="ECO:0000313" key="1">
    <source>
        <dbReference type="EMBL" id="CAH2244743.1"/>
    </source>
</evidence>
<proteinExistence type="predicted"/>
<comment type="caution">
    <text evidence="1">The sequence shown here is derived from an EMBL/GenBank/DDBJ whole genome shotgun (WGS) entry which is preliminary data.</text>
</comment>